<evidence type="ECO:0000313" key="2">
    <source>
        <dbReference type="Proteomes" id="UP000218387"/>
    </source>
</evidence>
<dbReference type="Proteomes" id="UP000218387">
    <property type="component" value="Chromosome"/>
</dbReference>
<dbReference type="KEGG" id="emt:CPZ25_005695"/>
<evidence type="ECO:0000313" key="1">
    <source>
        <dbReference type="EMBL" id="QCT70842.1"/>
    </source>
</evidence>
<sequence length="66" mass="7616">MTFGGIAMYDCENCILRTICFIELTGECEKALSEPVEQEPCDSCKERWECPEEWGGECKRDNMEDL</sequence>
<name>A0A4P9C885_EUBML</name>
<organism evidence="1 2">
    <name type="scientific">Eubacterium maltosivorans</name>
    <dbReference type="NCBI Taxonomy" id="2041044"/>
    <lineage>
        <taxon>Bacteria</taxon>
        <taxon>Bacillati</taxon>
        <taxon>Bacillota</taxon>
        <taxon>Clostridia</taxon>
        <taxon>Eubacteriales</taxon>
        <taxon>Eubacteriaceae</taxon>
        <taxon>Eubacterium</taxon>
    </lineage>
</organism>
<dbReference type="EMBL" id="CP029487">
    <property type="protein sequence ID" value="QCT70842.1"/>
    <property type="molecule type" value="Genomic_DNA"/>
</dbReference>
<reference evidence="1 2" key="1">
    <citation type="submission" date="2018-05" db="EMBL/GenBank/DDBJ databases">
        <title>Genome comparison of Eubacterium sp.</title>
        <authorList>
            <person name="Feng Y."/>
            <person name="Sanchez-Andrea I."/>
            <person name="Stams A.J.M."/>
            <person name="De Vos W.M."/>
        </authorList>
    </citation>
    <scope>NUCLEOTIDE SEQUENCE [LARGE SCALE GENOMIC DNA]</scope>
    <source>
        <strain evidence="1 2">YI</strain>
    </source>
</reference>
<accession>A0A4P9C885</accession>
<gene>
    <name evidence="1" type="ORF">CPZ25_005695</name>
</gene>
<keyword evidence="2" id="KW-1185">Reference proteome</keyword>
<dbReference type="AlphaFoldDB" id="A0A4P9C885"/>
<protein>
    <submittedName>
        <fullName evidence="1">Uncharacterized protein</fullName>
    </submittedName>
</protein>
<proteinExistence type="predicted"/>